<feature type="transmembrane region" description="Helical" evidence="8">
    <location>
        <begin position="279"/>
        <end position="298"/>
    </location>
</feature>
<gene>
    <name evidence="10" type="ORF">H0E82_05465</name>
</gene>
<sequence>MNHLPVLPVLVPLVTGAILLLLERRHRSSVLRLWAWVGMAALLAVAVSLVVQVQRQDMLVYLLGDWPARLGITLMVDRLSALMVLTTTLLAIPCLLYACAGWDKRALHFHALFQMQLAGLNGAFLTGDLFNLFVFFEVMLIASYGLLLSGARGARIKAGMHYVVFNIAASVVFLLALGLLYGMLGTLNMTEMAARIAVAPPERTLLIQAGAGLLLLVFCAKAALLPLYLWLPEAYARAPAAVAALFTVMTKVGLYAVLRVFTLMFGENAGPLANLAWDWLLPAGAATIVLAALGVIGAPRLRIGVAYLVLLSAGTLFVAFSLANAGAISAGLYYLAHSVFVSAALFLLADIIQRHRGCNGDYLMPIASMPNKTLPAALFLIAAVSIAGLPPLSGFVGKLQLLNAVPEAQMGWIWTVILGSSLMTIIGLSRSGTRLFWRVDTAPVDMPPPPLRRSEIAATVLLLAYGIAMTLFAGPVLRYTDAAAAQLLDVDTYIQVLRDTAPLIREPSP</sequence>
<reference evidence="10 11" key="1">
    <citation type="submission" date="2020-07" db="EMBL/GenBank/DDBJ databases">
        <title>isolation of Luteimonas sp. SJ-16.</title>
        <authorList>
            <person name="Huang X.-X."/>
            <person name="Xu L."/>
            <person name="Sun J.-Q."/>
        </authorList>
    </citation>
    <scope>NUCLEOTIDE SEQUENCE [LARGE SCALE GENOMIC DNA]</scope>
    <source>
        <strain evidence="10 11">SJ-16</strain>
    </source>
</reference>
<feature type="transmembrane region" description="Helical" evidence="8">
    <location>
        <begin position="331"/>
        <end position="352"/>
    </location>
</feature>
<keyword evidence="3" id="KW-1003">Cell membrane</keyword>
<dbReference type="Proteomes" id="UP000589896">
    <property type="component" value="Unassembled WGS sequence"/>
</dbReference>
<evidence type="ECO:0000256" key="4">
    <source>
        <dbReference type="ARBA" id="ARBA00022692"/>
    </source>
</evidence>
<feature type="transmembrane region" description="Helical" evidence="8">
    <location>
        <begin position="79"/>
        <end position="100"/>
    </location>
</feature>
<organism evidence="10 11">
    <name type="scientific">Luteimonas deserti</name>
    <dbReference type="NCBI Taxonomy" id="2752306"/>
    <lineage>
        <taxon>Bacteria</taxon>
        <taxon>Pseudomonadati</taxon>
        <taxon>Pseudomonadota</taxon>
        <taxon>Gammaproteobacteria</taxon>
        <taxon>Lysobacterales</taxon>
        <taxon>Lysobacteraceae</taxon>
        <taxon>Luteimonas</taxon>
    </lineage>
</organism>
<dbReference type="PANTHER" id="PTHR42703:SF1">
    <property type="entry name" value="NA(+)_H(+) ANTIPORTER SUBUNIT D1"/>
    <property type="match status" value="1"/>
</dbReference>
<comment type="similarity">
    <text evidence="2">Belongs to the CPA3 antiporters (TC 2.A.63) subunit D family.</text>
</comment>
<evidence type="ECO:0000256" key="6">
    <source>
        <dbReference type="ARBA" id="ARBA00023136"/>
    </source>
</evidence>
<dbReference type="GO" id="GO:0008137">
    <property type="term" value="F:NADH dehydrogenase (ubiquinone) activity"/>
    <property type="evidence" value="ECO:0007669"/>
    <property type="project" value="InterPro"/>
</dbReference>
<feature type="transmembrane region" description="Helical" evidence="8">
    <location>
        <begin position="6"/>
        <end position="22"/>
    </location>
</feature>
<keyword evidence="6 8" id="KW-0472">Membrane</keyword>
<feature type="transmembrane region" description="Helical" evidence="8">
    <location>
        <begin position="456"/>
        <end position="477"/>
    </location>
</feature>
<dbReference type="PANTHER" id="PTHR42703">
    <property type="entry name" value="NADH DEHYDROGENASE"/>
    <property type="match status" value="1"/>
</dbReference>
<dbReference type="Pfam" id="PF00361">
    <property type="entry name" value="Proton_antipo_M"/>
    <property type="match status" value="1"/>
</dbReference>
<dbReference type="GO" id="GO:0042773">
    <property type="term" value="P:ATP synthesis coupled electron transport"/>
    <property type="evidence" value="ECO:0007669"/>
    <property type="project" value="InterPro"/>
</dbReference>
<evidence type="ECO:0000256" key="3">
    <source>
        <dbReference type="ARBA" id="ARBA00022475"/>
    </source>
</evidence>
<dbReference type="InterPro" id="IPR050586">
    <property type="entry name" value="CPA3_Na-H_Antiporter_D"/>
</dbReference>
<name>A0A7Z0TVF9_9GAMM</name>
<dbReference type="RefSeq" id="WP_180544440.1">
    <property type="nucleotide sequence ID" value="NZ_JACCJZ010000013.1"/>
</dbReference>
<dbReference type="PRINTS" id="PR01437">
    <property type="entry name" value="NUOXDRDTASE4"/>
</dbReference>
<feature type="transmembrane region" description="Helical" evidence="8">
    <location>
        <begin position="163"/>
        <end position="185"/>
    </location>
</feature>
<keyword evidence="5 8" id="KW-1133">Transmembrane helix</keyword>
<feature type="transmembrane region" description="Helical" evidence="8">
    <location>
        <begin position="373"/>
        <end position="392"/>
    </location>
</feature>
<comment type="caution">
    <text evidence="10">The sequence shown here is derived from an EMBL/GenBank/DDBJ whole genome shotgun (WGS) entry which is preliminary data.</text>
</comment>
<feature type="transmembrane region" description="Helical" evidence="8">
    <location>
        <begin position="412"/>
        <end position="429"/>
    </location>
</feature>
<feature type="transmembrane region" description="Helical" evidence="8">
    <location>
        <begin position="132"/>
        <end position="151"/>
    </location>
</feature>
<feature type="transmembrane region" description="Helical" evidence="8">
    <location>
        <begin position="305"/>
        <end position="325"/>
    </location>
</feature>
<evidence type="ECO:0000256" key="1">
    <source>
        <dbReference type="ARBA" id="ARBA00004651"/>
    </source>
</evidence>
<keyword evidence="4 7" id="KW-0812">Transmembrane</keyword>
<feature type="transmembrane region" description="Helical" evidence="8">
    <location>
        <begin position="205"/>
        <end position="231"/>
    </location>
</feature>
<evidence type="ECO:0000313" key="11">
    <source>
        <dbReference type="Proteomes" id="UP000589896"/>
    </source>
</evidence>
<evidence type="ECO:0000259" key="9">
    <source>
        <dbReference type="Pfam" id="PF00361"/>
    </source>
</evidence>
<accession>A0A7Z0TVF9</accession>
<protein>
    <submittedName>
        <fullName evidence="10">Monovalent cation/H+ antiporter subunit D</fullName>
    </submittedName>
</protein>
<feature type="domain" description="NADH:quinone oxidoreductase/Mrp antiporter transmembrane" evidence="9">
    <location>
        <begin position="127"/>
        <end position="424"/>
    </location>
</feature>
<evidence type="ECO:0000256" key="8">
    <source>
        <dbReference type="SAM" id="Phobius"/>
    </source>
</evidence>
<feature type="transmembrane region" description="Helical" evidence="8">
    <location>
        <begin position="238"/>
        <end position="259"/>
    </location>
</feature>
<evidence type="ECO:0000256" key="2">
    <source>
        <dbReference type="ARBA" id="ARBA00005346"/>
    </source>
</evidence>
<dbReference type="InterPro" id="IPR003918">
    <property type="entry name" value="NADH_UbQ_OxRdtase"/>
</dbReference>
<evidence type="ECO:0000256" key="7">
    <source>
        <dbReference type="RuleBase" id="RU000320"/>
    </source>
</evidence>
<feature type="transmembrane region" description="Helical" evidence="8">
    <location>
        <begin position="34"/>
        <end position="53"/>
    </location>
</feature>
<keyword evidence="11" id="KW-1185">Reference proteome</keyword>
<dbReference type="GO" id="GO:0005886">
    <property type="term" value="C:plasma membrane"/>
    <property type="evidence" value="ECO:0007669"/>
    <property type="project" value="UniProtKB-SubCell"/>
</dbReference>
<evidence type="ECO:0000313" key="10">
    <source>
        <dbReference type="EMBL" id="NYZ62209.1"/>
    </source>
</evidence>
<dbReference type="NCBIfam" id="NF009309">
    <property type="entry name" value="PRK12666.1"/>
    <property type="match status" value="1"/>
</dbReference>
<comment type="subcellular location">
    <subcellularLocation>
        <location evidence="1">Cell membrane</location>
        <topology evidence="1">Multi-pass membrane protein</topology>
    </subcellularLocation>
    <subcellularLocation>
        <location evidence="7">Membrane</location>
        <topology evidence="7">Multi-pass membrane protein</topology>
    </subcellularLocation>
</comment>
<evidence type="ECO:0000256" key="5">
    <source>
        <dbReference type="ARBA" id="ARBA00022989"/>
    </source>
</evidence>
<dbReference type="AlphaFoldDB" id="A0A7Z0TVF9"/>
<dbReference type="EMBL" id="JACCJZ010000013">
    <property type="protein sequence ID" value="NYZ62209.1"/>
    <property type="molecule type" value="Genomic_DNA"/>
</dbReference>
<feature type="transmembrane region" description="Helical" evidence="8">
    <location>
        <begin position="107"/>
        <end position="126"/>
    </location>
</feature>
<dbReference type="InterPro" id="IPR001750">
    <property type="entry name" value="ND/Mrp_TM"/>
</dbReference>
<proteinExistence type="inferred from homology"/>